<comment type="caution">
    <text evidence="1">The sequence shown here is derived from an EMBL/GenBank/DDBJ whole genome shotgun (WGS) entry which is preliminary data.</text>
</comment>
<name>A0ACA9KKD6_9GLOM</name>
<proteinExistence type="predicted"/>
<evidence type="ECO:0000313" key="2">
    <source>
        <dbReference type="Proteomes" id="UP000789525"/>
    </source>
</evidence>
<organism evidence="1 2">
    <name type="scientific">Acaulospora colombiana</name>
    <dbReference type="NCBI Taxonomy" id="27376"/>
    <lineage>
        <taxon>Eukaryota</taxon>
        <taxon>Fungi</taxon>
        <taxon>Fungi incertae sedis</taxon>
        <taxon>Mucoromycota</taxon>
        <taxon>Glomeromycotina</taxon>
        <taxon>Glomeromycetes</taxon>
        <taxon>Diversisporales</taxon>
        <taxon>Acaulosporaceae</taxon>
        <taxon>Acaulospora</taxon>
    </lineage>
</organism>
<protein>
    <submittedName>
        <fullName evidence="1">146_t:CDS:1</fullName>
    </submittedName>
</protein>
<evidence type="ECO:0000313" key="1">
    <source>
        <dbReference type="EMBL" id="CAG8476290.1"/>
    </source>
</evidence>
<gene>
    <name evidence="1" type="ORF">ACOLOM_LOCUS1810</name>
</gene>
<dbReference type="Proteomes" id="UP000789525">
    <property type="component" value="Unassembled WGS sequence"/>
</dbReference>
<dbReference type="EMBL" id="CAJVPT010002147">
    <property type="protein sequence ID" value="CAG8476290.1"/>
    <property type="molecule type" value="Genomic_DNA"/>
</dbReference>
<accession>A0ACA9KKD6</accession>
<keyword evidence="2" id="KW-1185">Reference proteome</keyword>
<reference evidence="1" key="1">
    <citation type="submission" date="2021-06" db="EMBL/GenBank/DDBJ databases">
        <authorList>
            <person name="Kallberg Y."/>
            <person name="Tangrot J."/>
            <person name="Rosling A."/>
        </authorList>
    </citation>
    <scope>NUCLEOTIDE SEQUENCE</scope>
    <source>
        <strain evidence="1">CL356</strain>
    </source>
</reference>
<sequence>MKGTGLISAEPVISVRPPDFENKHKNPMSSGRLCETHVEELNGFESSSSCSYEGEHDHIAEQRVTPIHTLNNLSGRDIIGASKVTKRFSGWLSSLWIPTNEDVADKDSEFTRFKKGLVDSCDKRSDSEVADQSTKDNSIWLLGVRYEVSDDHVSNELDEPSNYYYSTPGTFPHLSMQSQILTPSDYPTEFYQDFTSRIWWQSLLANALILQFLGRDWRRTRKGEATWEKYVEVNLKMLLACTITPRNDCHTIDIILTWFIDDMSSRCPFSVHRMAILGKQLGKNIGEWFGPSTASQAIKALVEDFPPAQLRVYETTDAVVYKNEIYKSGKGNFRSVLILVPIRLGINNLNPIYYDALKSVGIAGYVMVKFEKLLERIIGYSFKFKINLEASLPHPIILLEHKVADDLFYLDPHYSRPAVELKDVDEFSEEISKKYKPIFTIAQEAPVYKDEDYDMDVLSGDEEFEEFERDENAGQVDDVDDAD</sequence>